<dbReference type="Pfam" id="PF13409">
    <property type="entry name" value="GST_N_2"/>
    <property type="match status" value="1"/>
</dbReference>
<dbReference type="AlphaFoldDB" id="A0A4Q0YV89"/>
<dbReference type="CDD" id="cd03051">
    <property type="entry name" value="GST_N_GTT2_like"/>
    <property type="match status" value="1"/>
</dbReference>
<dbReference type="SFLD" id="SFLDS00019">
    <property type="entry name" value="Glutathione_Transferase_(cytos"/>
    <property type="match status" value="1"/>
</dbReference>
<keyword evidence="3" id="KW-0808">Transferase</keyword>
<dbReference type="PROSITE" id="PS50405">
    <property type="entry name" value="GST_CTER"/>
    <property type="match status" value="1"/>
</dbReference>
<dbReference type="InterPro" id="IPR040079">
    <property type="entry name" value="Glutathione_S-Trfase"/>
</dbReference>
<dbReference type="PROSITE" id="PS50404">
    <property type="entry name" value="GST_NTER"/>
    <property type="match status" value="1"/>
</dbReference>
<dbReference type="InterPro" id="IPR034345">
    <property type="entry name" value="Gtt2-like_N"/>
</dbReference>
<dbReference type="EMBL" id="PEIB01000004">
    <property type="protein sequence ID" value="RXJ74134.1"/>
    <property type="molecule type" value="Genomic_DNA"/>
</dbReference>
<evidence type="ECO:0000259" key="1">
    <source>
        <dbReference type="PROSITE" id="PS50404"/>
    </source>
</evidence>
<sequence>MSAENKITVFETTGFPNPARIRAALAEKNALDQVDFVEIDVMNKEHRTESFYAMNPLGTVPVLRTAEGDFISESTAITEYIDAHFDGVSLTGQTASARGKIHMMQRRAESMVMDAVGTYFHHATDGLGPDLETNQCSQWGNIQLANAKNGLLYFDRLLANSEYVAGDSFSMADITLFYGLAFADFAKVEISAELTNLIDWREKVGQRPSLKG</sequence>
<dbReference type="RefSeq" id="WP_129121491.1">
    <property type="nucleotide sequence ID" value="NZ_PEIB01000004.1"/>
</dbReference>
<dbReference type="SFLD" id="SFLDG00358">
    <property type="entry name" value="Main_(cytGST)"/>
    <property type="match status" value="1"/>
</dbReference>
<evidence type="ECO:0000313" key="3">
    <source>
        <dbReference type="EMBL" id="RXJ74134.1"/>
    </source>
</evidence>
<dbReference type="SUPFAM" id="SSF47616">
    <property type="entry name" value="GST C-terminal domain-like"/>
    <property type="match status" value="1"/>
</dbReference>
<organism evidence="3 4">
    <name type="scientific">Veronia nyctiphanis</name>
    <dbReference type="NCBI Taxonomy" id="1278244"/>
    <lineage>
        <taxon>Bacteria</taxon>
        <taxon>Pseudomonadati</taxon>
        <taxon>Pseudomonadota</taxon>
        <taxon>Gammaproteobacteria</taxon>
        <taxon>Vibrionales</taxon>
        <taxon>Vibrionaceae</taxon>
        <taxon>Veronia</taxon>
    </lineage>
</organism>
<name>A0A4Q0YV89_9GAMM</name>
<dbReference type="SUPFAM" id="SSF52833">
    <property type="entry name" value="Thioredoxin-like"/>
    <property type="match status" value="1"/>
</dbReference>
<dbReference type="Gene3D" id="3.40.30.10">
    <property type="entry name" value="Glutaredoxin"/>
    <property type="match status" value="1"/>
</dbReference>
<dbReference type="PROSITE" id="PS51354">
    <property type="entry name" value="GLUTAREDOXIN_2"/>
    <property type="match status" value="1"/>
</dbReference>
<dbReference type="Gene3D" id="1.20.1050.10">
    <property type="match status" value="1"/>
</dbReference>
<dbReference type="InterPro" id="IPR036249">
    <property type="entry name" value="Thioredoxin-like_sf"/>
</dbReference>
<dbReference type="OrthoDB" id="9797500at2"/>
<dbReference type="GO" id="GO:0016740">
    <property type="term" value="F:transferase activity"/>
    <property type="evidence" value="ECO:0007669"/>
    <property type="project" value="UniProtKB-KW"/>
</dbReference>
<proteinExistence type="predicted"/>
<feature type="domain" description="GST C-terminal" evidence="2">
    <location>
        <begin position="94"/>
        <end position="212"/>
    </location>
</feature>
<evidence type="ECO:0000259" key="2">
    <source>
        <dbReference type="PROSITE" id="PS50405"/>
    </source>
</evidence>
<feature type="domain" description="GST N-terminal" evidence="1">
    <location>
        <begin position="5"/>
        <end position="89"/>
    </location>
</feature>
<reference evidence="3 4" key="1">
    <citation type="submission" date="2017-10" db="EMBL/GenBank/DDBJ databases">
        <title>Nyctiphanis sp. nov., isolated from the stomach of the euphausiid Nyctiphanes simplex (Hansen, 1911) in the Gulf of California.</title>
        <authorList>
            <person name="Gomez-Gil B."/>
            <person name="Aguilar-Mendez M."/>
            <person name="Lopez-Cortes A."/>
            <person name="Gomez-Gutierrez J."/>
            <person name="Roque A."/>
            <person name="Lang E."/>
            <person name="Gonzalez-Castillo A."/>
        </authorList>
    </citation>
    <scope>NUCLEOTIDE SEQUENCE [LARGE SCALE GENOMIC DNA]</scope>
    <source>
        <strain evidence="3 4">CAIM 600</strain>
    </source>
</reference>
<keyword evidence="4" id="KW-1185">Reference proteome</keyword>
<dbReference type="InterPro" id="IPR004045">
    <property type="entry name" value="Glutathione_S-Trfase_N"/>
</dbReference>
<dbReference type="PANTHER" id="PTHR44051">
    <property type="entry name" value="GLUTATHIONE S-TRANSFERASE-RELATED"/>
    <property type="match status" value="1"/>
</dbReference>
<dbReference type="PANTHER" id="PTHR44051:SF8">
    <property type="entry name" value="GLUTATHIONE S-TRANSFERASE GSTA"/>
    <property type="match status" value="1"/>
</dbReference>
<dbReference type="Proteomes" id="UP000290287">
    <property type="component" value="Unassembled WGS sequence"/>
</dbReference>
<dbReference type="InterPro" id="IPR036282">
    <property type="entry name" value="Glutathione-S-Trfase_C_sf"/>
</dbReference>
<dbReference type="Pfam" id="PF13410">
    <property type="entry name" value="GST_C_2"/>
    <property type="match status" value="1"/>
</dbReference>
<dbReference type="InterPro" id="IPR010987">
    <property type="entry name" value="Glutathione-S-Trfase_C-like"/>
</dbReference>
<accession>A0A4Q0YV89</accession>
<evidence type="ECO:0000313" key="4">
    <source>
        <dbReference type="Proteomes" id="UP000290287"/>
    </source>
</evidence>
<gene>
    <name evidence="3" type="ORF">CS022_05820</name>
</gene>
<comment type="caution">
    <text evidence="3">The sequence shown here is derived from an EMBL/GenBank/DDBJ whole genome shotgun (WGS) entry which is preliminary data.</text>
</comment>
<protein>
    <submittedName>
        <fullName evidence="3">Glutathione S-transferase</fullName>
    </submittedName>
</protein>